<accession>A0ACC0CZH6</accession>
<keyword evidence="2" id="KW-1185">Reference proteome</keyword>
<proteinExistence type="predicted"/>
<evidence type="ECO:0000313" key="1">
    <source>
        <dbReference type="EMBL" id="KAI6085892.1"/>
    </source>
</evidence>
<protein>
    <submittedName>
        <fullName evidence="1">Uncharacterized protein</fullName>
    </submittedName>
</protein>
<dbReference type="EMBL" id="MU394321">
    <property type="protein sequence ID" value="KAI6085892.1"/>
    <property type="molecule type" value="Genomic_DNA"/>
</dbReference>
<gene>
    <name evidence="1" type="ORF">F4821DRAFT_260588</name>
</gene>
<reference evidence="1 2" key="1">
    <citation type="journal article" date="2022" name="New Phytol.">
        <title>Ecological generalism drives hyperdiversity of secondary metabolite gene clusters in xylarialean endophytes.</title>
        <authorList>
            <person name="Franco M.E.E."/>
            <person name="Wisecaver J.H."/>
            <person name="Arnold A.E."/>
            <person name="Ju Y.M."/>
            <person name="Slot J.C."/>
            <person name="Ahrendt S."/>
            <person name="Moore L.P."/>
            <person name="Eastman K.E."/>
            <person name="Scott K."/>
            <person name="Konkel Z."/>
            <person name="Mondo S.J."/>
            <person name="Kuo A."/>
            <person name="Hayes R.D."/>
            <person name="Haridas S."/>
            <person name="Andreopoulos B."/>
            <person name="Riley R."/>
            <person name="LaButti K."/>
            <person name="Pangilinan J."/>
            <person name="Lipzen A."/>
            <person name="Amirebrahimi M."/>
            <person name="Yan J."/>
            <person name="Adam C."/>
            <person name="Keymanesh K."/>
            <person name="Ng V."/>
            <person name="Louie K."/>
            <person name="Northen T."/>
            <person name="Drula E."/>
            <person name="Henrissat B."/>
            <person name="Hsieh H.M."/>
            <person name="Youens-Clark K."/>
            <person name="Lutzoni F."/>
            <person name="Miadlikowska J."/>
            <person name="Eastwood D.C."/>
            <person name="Hamelin R.C."/>
            <person name="Grigoriev I.V."/>
            <person name="U'Ren J.M."/>
        </authorList>
    </citation>
    <scope>NUCLEOTIDE SEQUENCE [LARGE SCALE GENOMIC DNA]</scope>
    <source>
        <strain evidence="1 2">ER1909</strain>
    </source>
</reference>
<name>A0ACC0CZH6_9PEZI</name>
<organism evidence="1 2">
    <name type="scientific">Hypoxylon rubiginosum</name>
    <dbReference type="NCBI Taxonomy" id="110542"/>
    <lineage>
        <taxon>Eukaryota</taxon>
        <taxon>Fungi</taxon>
        <taxon>Dikarya</taxon>
        <taxon>Ascomycota</taxon>
        <taxon>Pezizomycotina</taxon>
        <taxon>Sordariomycetes</taxon>
        <taxon>Xylariomycetidae</taxon>
        <taxon>Xylariales</taxon>
        <taxon>Hypoxylaceae</taxon>
        <taxon>Hypoxylon</taxon>
    </lineage>
</organism>
<evidence type="ECO:0000313" key="2">
    <source>
        <dbReference type="Proteomes" id="UP001497680"/>
    </source>
</evidence>
<sequence length="191" mass="20111">MKTASFSLLLSLMAAFAAPGFSAPAPQDEITPPMQSPAPGEVIQNPPAHPTDVGPSKLGRSLEGRVNVDVVLPQASQDFLCNTQDNSPGTSNIDVAIEELKKLDDDKICAPGDNGANVAMVRGDGIRFYMGSTNHQKVGSIKCNALVSTFQKLISSCGKVVNGDSRAGGVAWVPGLEGRTYVFPTSESWSY</sequence>
<comment type="caution">
    <text evidence="1">The sequence shown here is derived from an EMBL/GenBank/DDBJ whole genome shotgun (WGS) entry which is preliminary data.</text>
</comment>
<dbReference type="Proteomes" id="UP001497680">
    <property type="component" value="Unassembled WGS sequence"/>
</dbReference>